<organism evidence="1">
    <name type="scientific">Siphoviridae sp. ct3z32</name>
    <dbReference type="NCBI Taxonomy" id="2825327"/>
    <lineage>
        <taxon>Viruses</taxon>
        <taxon>Duplodnaviria</taxon>
        <taxon>Heunggongvirae</taxon>
        <taxon>Uroviricota</taxon>
        <taxon>Caudoviricetes</taxon>
    </lineage>
</organism>
<sequence length="34" mass="4149">MQRAFERVCFHNPYECSFSLIGLLCRFNQLKHYP</sequence>
<proteinExistence type="predicted"/>
<reference evidence="1" key="1">
    <citation type="journal article" date="2021" name="Proc. Natl. Acad. Sci. U.S.A.">
        <title>A Catalog of Tens of Thousands of Viruses from Human Metagenomes Reveals Hidden Associations with Chronic Diseases.</title>
        <authorList>
            <person name="Tisza M.J."/>
            <person name="Buck C.B."/>
        </authorList>
    </citation>
    <scope>NUCLEOTIDE SEQUENCE</scope>
    <source>
        <strain evidence="1">Ct3z32</strain>
    </source>
</reference>
<name>A0A8S5VHK1_9CAUD</name>
<protein>
    <submittedName>
        <fullName evidence="1">Uncharacterized protein</fullName>
    </submittedName>
</protein>
<accession>A0A8S5VHK1</accession>
<dbReference type="EMBL" id="BK016267">
    <property type="protein sequence ID" value="DAG06258.1"/>
    <property type="molecule type" value="Genomic_DNA"/>
</dbReference>
<evidence type="ECO:0000313" key="1">
    <source>
        <dbReference type="EMBL" id="DAG06258.1"/>
    </source>
</evidence>